<dbReference type="SUPFAM" id="SSF53098">
    <property type="entry name" value="Ribonuclease H-like"/>
    <property type="match status" value="1"/>
</dbReference>
<reference evidence="2 3" key="1">
    <citation type="submission" date="2005-10" db="EMBL/GenBank/DDBJ databases">
        <title>Complete sequence of Geobacter metallireducens GS-15.</title>
        <authorList>
            <consortium name="US DOE Joint Genome Institute"/>
            <person name="Copeland A."/>
            <person name="Lucas S."/>
            <person name="Lapidus A."/>
            <person name="Barry K."/>
            <person name="Detter J.C."/>
            <person name="Glavina T."/>
            <person name="Hammon N."/>
            <person name="Israni S."/>
            <person name="Pitluck S."/>
            <person name="Di Bartolo G."/>
            <person name="Chain P."/>
            <person name="Schmutz J."/>
            <person name="Larimer F."/>
            <person name="Land M."/>
            <person name="Kyrpides N."/>
            <person name="Ivanova N."/>
            <person name="Richardson P."/>
        </authorList>
    </citation>
    <scope>NUCLEOTIDE SEQUENCE [LARGE SCALE GENOMIC DNA]</scope>
    <source>
        <strain evidence="3">ATCC 53774 / DSM 7210 / GS-15</strain>
    </source>
</reference>
<evidence type="ECO:0000313" key="3">
    <source>
        <dbReference type="Proteomes" id="UP000007073"/>
    </source>
</evidence>
<accession>J7M089</accession>
<gene>
    <name evidence="2" type="ordered locus">Gmet_1183</name>
</gene>
<sequence>MKPARKRQLVEFLRVAFKVSERHACRLIRLQRSSQRYRHRRNEQIALRIRLKEHAAARPRFGYLRLHILLLREGWQINRKRVYRLYRLECLKLRHKKPKKRISALRVAHPAPQRPNECWSMDFVSDSLHDGRRFRALTIVDNVSRVSPAIEVGNSLSGRRVVDVLEGLAYTYGLPKVIQVDNGPEFTSKALDEWAHRRKIKLQVSRPGKPTDNPFIESFNGRLRQECLDQSWFISIEDAQMKTEEWRVDYNENRPHSSLENRAPSDFLDAWNQNQQTEKLTHLLDQKTG</sequence>
<dbReference type="InterPro" id="IPR036397">
    <property type="entry name" value="RNaseH_sf"/>
</dbReference>
<dbReference type="Proteomes" id="UP000007073">
    <property type="component" value="Chromosome"/>
</dbReference>
<dbReference type="InterPro" id="IPR012337">
    <property type="entry name" value="RNaseH-like_sf"/>
</dbReference>
<dbReference type="HOGENOM" id="CLU_027402_6_1_7"/>
<protein>
    <submittedName>
        <fullName evidence="2">Transposase of ISGme7, IS3 family, OrfB</fullName>
    </submittedName>
</protein>
<feature type="domain" description="Integrase catalytic" evidence="1">
    <location>
        <begin position="111"/>
        <end position="272"/>
    </location>
</feature>
<dbReference type="eggNOG" id="COG2801">
    <property type="taxonomic scope" value="Bacteria"/>
</dbReference>
<dbReference type="InterPro" id="IPR025948">
    <property type="entry name" value="HTH-like_dom"/>
</dbReference>
<proteinExistence type="predicted"/>
<dbReference type="PANTHER" id="PTHR47515:SF1">
    <property type="entry name" value="BLR2054 PROTEIN"/>
    <property type="match status" value="1"/>
</dbReference>
<dbReference type="PANTHER" id="PTHR47515">
    <property type="entry name" value="LOW CALCIUM RESPONSE LOCUS PROTEIN T"/>
    <property type="match status" value="1"/>
</dbReference>
<dbReference type="InterPro" id="IPR001584">
    <property type="entry name" value="Integrase_cat-core"/>
</dbReference>
<dbReference type="Pfam" id="PF13276">
    <property type="entry name" value="HTH_21"/>
    <property type="match status" value="1"/>
</dbReference>
<dbReference type="AlphaFoldDB" id="J7M089"/>
<evidence type="ECO:0000259" key="1">
    <source>
        <dbReference type="PROSITE" id="PS50994"/>
    </source>
</evidence>
<keyword evidence="3" id="KW-1185">Reference proteome</keyword>
<dbReference type="GO" id="GO:0003676">
    <property type="term" value="F:nucleic acid binding"/>
    <property type="evidence" value="ECO:0007669"/>
    <property type="project" value="InterPro"/>
</dbReference>
<dbReference type="InterPro" id="IPR048020">
    <property type="entry name" value="Transpos_IS3"/>
</dbReference>
<dbReference type="KEGG" id="gme:Gmet_1183"/>
<dbReference type="Pfam" id="PF13683">
    <property type="entry name" value="rve_3"/>
    <property type="match status" value="1"/>
</dbReference>
<evidence type="ECO:0000313" key="2">
    <source>
        <dbReference type="EMBL" id="AFR42812.1"/>
    </source>
</evidence>
<dbReference type="Gene3D" id="3.30.420.10">
    <property type="entry name" value="Ribonuclease H-like superfamily/Ribonuclease H"/>
    <property type="match status" value="1"/>
</dbReference>
<dbReference type="NCBIfam" id="NF033516">
    <property type="entry name" value="transpos_IS3"/>
    <property type="match status" value="1"/>
</dbReference>
<dbReference type="GO" id="GO:0015074">
    <property type="term" value="P:DNA integration"/>
    <property type="evidence" value="ECO:0007669"/>
    <property type="project" value="InterPro"/>
</dbReference>
<dbReference type="PROSITE" id="PS50994">
    <property type="entry name" value="INTEGRASE"/>
    <property type="match status" value="1"/>
</dbReference>
<name>J7M089_GEOMG</name>
<reference evidence="2 3" key="2">
    <citation type="journal article" date="2009" name="BMC Microbiol.">
        <title>The genome sequence of Geobacter metallireducens: features of metabolism, physiology and regulation common and dissimilar to Geobacter sulfurreducens.</title>
        <authorList>
            <person name="Aklujkar M."/>
            <person name="Krushkal J."/>
            <person name="DiBartolo G."/>
            <person name="Lapidus A."/>
            <person name="Land M.L."/>
            <person name="Lovley D.R."/>
        </authorList>
    </citation>
    <scope>NUCLEOTIDE SEQUENCE [LARGE SCALE GENOMIC DNA]</scope>
    <source>
        <strain evidence="3">ATCC 53774 / DSM 7210 / GS-15</strain>
    </source>
</reference>
<organism evidence="2 3">
    <name type="scientific">Geobacter metallireducens (strain ATCC 53774 / DSM 7210 / GS-15)</name>
    <dbReference type="NCBI Taxonomy" id="269799"/>
    <lineage>
        <taxon>Bacteria</taxon>
        <taxon>Pseudomonadati</taxon>
        <taxon>Thermodesulfobacteriota</taxon>
        <taxon>Desulfuromonadia</taxon>
        <taxon>Geobacterales</taxon>
        <taxon>Geobacteraceae</taxon>
        <taxon>Geobacter</taxon>
    </lineage>
</organism>
<dbReference type="EMBL" id="CP000148">
    <property type="protein sequence ID" value="AFR42812.1"/>
    <property type="molecule type" value="Genomic_DNA"/>
</dbReference>